<dbReference type="Gene3D" id="1.10.287.470">
    <property type="entry name" value="Helix hairpin bin"/>
    <property type="match status" value="1"/>
</dbReference>
<accession>A0A1I3F345</accession>
<evidence type="ECO:0000313" key="3">
    <source>
        <dbReference type="Proteomes" id="UP000199377"/>
    </source>
</evidence>
<keyword evidence="3" id="KW-1185">Reference proteome</keyword>
<dbReference type="RefSeq" id="WP_092859350.1">
    <property type="nucleotide sequence ID" value="NZ_FOQH01000004.1"/>
</dbReference>
<dbReference type="GO" id="GO:0015562">
    <property type="term" value="F:efflux transmembrane transporter activity"/>
    <property type="evidence" value="ECO:0007669"/>
    <property type="project" value="TreeGrafter"/>
</dbReference>
<evidence type="ECO:0000256" key="1">
    <source>
        <dbReference type="SAM" id="MobiDB-lite"/>
    </source>
</evidence>
<name>A0A1I3F345_9RHOB</name>
<feature type="compositionally biased region" description="Basic and acidic residues" evidence="1">
    <location>
        <begin position="483"/>
        <end position="499"/>
    </location>
</feature>
<dbReference type="EMBL" id="FOQH01000004">
    <property type="protein sequence ID" value="SFI05608.1"/>
    <property type="molecule type" value="Genomic_DNA"/>
</dbReference>
<proteinExistence type="predicted"/>
<organism evidence="2 3">
    <name type="scientific">Albimonas pacifica</name>
    <dbReference type="NCBI Taxonomy" id="1114924"/>
    <lineage>
        <taxon>Bacteria</taxon>
        <taxon>Pseudomonadati</taxon>
        <taxon>Pseudomonadota</taxon>
        <taxon>Alphaproteobacteria</taxon>
        <taxon>Rhodobacterales</taxon>
        <taxon>Paracoccaceae</taxon>
        <taxon>Albimonas</taxon>
    </lineage>
</organism>
<dbReference type="Proteomes" id="UP000199377">
    <property type="component" value="Unassembled WGS sequence"/>
</dbReference>
<dbReference type="OrthoDB" id="7626141at2"/>
<dbReference type="PANTHER" id="PTHR30469">
    <property type="entry name" value="MULTIDRUG RESISTANCE PROTEIN MDTA"/>
    <property type="match status" value="1"/>
</dbReference>
<sequence>MRFVMRSLTGLALLALAAGLIANGAWRLHLAQREAAEAPAPRGPSTERVFAVETVVPRPQDVTPTLTAYGEIVSARRLELRPALAGRLAELSPAFVDGGAVRAGELLFRLDPADAQSAVRRAEIALAEAETDRAAAVRTLDLAALDLEAAEERVRLQGQALERQRGLAERLVGSTAAVETAELNLALAHQSRIDAQQALSQAQTASEMNATALRRARLELEDARRALAETEIRAPFDGLLTETAAVLGRQVAANEKLGALIDPGRLEASVRVSNAEYARLLDDAGGLRDLPARVRLELGEVDATIPARLARAAAATGEARTGRTLFLRLEASAGDLFREGDFVAAAIEEPALQGVASIPAAAADEDGRVLVVDAEDRLRERRVRILRRVGETLIVADAPFGERMVAIRKPQLGAGAKARVVATGEAALQAAEAAATPLPGGASGLAGAPGDEMLMLSPERAEALRERIRGADLDPAERQRLLERMQGERAPRGLVERLEGGAASATSGG</sequence>
<evidence type="ECO:0000313" key="2">
    <source>
        <dbReference type="EMBL" id="SFI05608.1"/>
    </source>
</evidence>
<protein>
    <submittedName>
        <fullName evidence="2">HlyD family secretion protein</fullName>
    </submittedName>
</protein>
<gene>
    <name evidence="2" type="ORF">SAMN05216258_10436</name>
</gene>
<dbReference type="Gene3D" id="2.40.50.100">
    <property type="match status" value="1"/>
</dbReference>
<dbReference type="AlphaFoldDB" id="A0A1I3F345"/>
<dbReference type="GO" id="GO:1990281">
    <property type="term" value="C:efflux pump complex"/>
    <property type="evidence" value="ECO:0007669"/>
    <property type="project" value="TreeGrafter"/>
</dbReference>
<reference evidence="2 3" key="1">
    <citation type="submission" date="2016-10" db="EMBL/GenBank/DDBJ databases">
        <authorList>
            <person name="de Groot N.N."/>
        </authorList>
    </citation>
    <scope>NUCLEOTIDE SEQUENCE [LARGE SCALE GENOMIC DNA]</scope>
    <source>
        <strain evidence="2 3">CGMCC 1.11030</strain>
    </source>
</reference>
<feature type="region of interest" description="Disordered" evidence="1">
    <location>
        <begin position="483"/>
        <end position="509"/>
    </location>
</feature>
<dbReference type="STRING" id="1114924.SAMN05216258_10436"/>
<dbReference type="SUPFAM" id="SSF111369">
    <property type="entry name" value="HlyD-like secretion proteins"/>
    <property type="match status" value="2"/>
</dbReference>
<dbReference type="PANTHER" id="PTHR30469:SF15">
    <property type="entry name" value="HLYD FAMILY OF SECRETION PROTEINS"/>
    <property type="match status" value="1"/>
</dbReference>